<evidence type="ECO:0000313" key="2">
    <source>
        <dbReference type="Proteomes" id="UP001164929"/>
    </source>
</evidence>
<dbReference type="EMBL" id="JAQIZT010000005">
    <property type="protein sequence ID" value="KAJ6997381.1"/>
    <property type="molecule type" value="Genomic_DNA"/>
</dbReference>
<name>A0AAD6W3I9_9ROSI</name>
<protein>
    <submittedName>
        <fullName evidence="1">Retrovirus-related Pol polyprotein from transposon TNT 1-94</fullName>
    </submittedName>
</protein>
<dbReference type="Proteomes" id="UP001164929">
    <property type="component" value="Chromosome 5"/>
</dbReference>
<dbReference type="AlphaFoldDB" id="A0AAD6W3I9"/>
<proteinExistence type="predicted"/>
<comment type="caution">
    <text evidence="1">The sequence shown here is derived from an EMBL/GenBank/DDBJ whole genome shotgun (WGS) entry which is preliminary data.</text>
</comment>
<organism evidence="1 2">
    <name type="scientific">Populus alba x Populus x berolinensis</name>
    <dbReference type="NCBI Taxonomy" id="444605"/>
    <lineage>
        <taxon>Eukaryota</taxon>
        <taxon>Viridiplantae</taxon>
        <taxon>Streptophyta</taxon>
        <taxon>Embryophyta</taxon>
        <taxon>Tracheophyta</taxon>
        <taxon>Spermatophyta</taxon>
        <taxon>Magnoliopsida</taxon>
        <taxon>eudicotyledons</taxon>
        <taxon>Gunneridae</taxon>
        <taxon>Pentapetalae</taxon>
        <taxon>rosids</taxon>
        <taxon>fabids</taxon>
        <taxon>Malpighiales</taxon>
        <taxon>Salicaceae</taxon>
        <taxon>Saliceae</taxon>
        <taxon>Populus</taxon>
    </lineage>
</organism>
<accession>A0AAD6W3I9</accession>
<evidence type="ECO:0000313" key="1">
    <source>
        <dbReference type="EMBL" id="KAJ6997381.1"/>
    </source>
</evidence>
<keyword evidence="2" id="KW-1185">Reference proteome</keyword>
<reference evidence="1" key="1">
    <citation type="journal article" date="2023" name="Mol. Ecol. Resour.">
        <title>Chromosome-level genome assembly of a triploid poplar Populus alba 'Berolinensis'.</title>
        <authorList>
            <person name="Chen S."/>
            <person name="Yu Y."/>
            <person name="Wang X."/>
            <person name="Wang S."/>
            <person name="Zhang T."/>
            <person name="Zhou Y."/>
            <person name="He R."/>
            <person name="Meng N."/>
            <person name="Wang Y."/>
            <person name="Liu W."/>
            <person name="Liu Z."/>
            <person name="Liu J."/>
            <person name="Guo Q."/>
            <person name="Huang H."/>
            <person name="Sederoff R.R."/>
            <person name="Wang G."/>
            <person name="Qu G."/>
            <person name="Chen S."/>
        </authorList>
    </citation>
    <scope>NUCLEOTIDE SEQUENCE</scope>
    <source>
        <strain evidence="1">SC-2020</strain>
    </source>
</reference>
<gene>
    <name evidence="1" type="ORF">NC653_013827</name>
</gene>
<sequence>MTKALYEKQLEGMNEIYWQELKTRVVATIKLCLDDDIIYHFMDEESPVEVWKKLESQHMSTSLLTNFILGINCLVLRCRKAQI</sequence>